<dbReference type="InterPro" id="IPR001387">
    <property type="entry name" value="Cro/C1-type_HTH"/>
</dbReference>
<dbReference type="RefSeq" id="WP_117226453.1">
    <property type="nucleotide sequence ID" value="NZ_CP061725.1"/>
</dbReference>
<dbReference type="Gene3D" id="1.10.260.40">
    <property type="entry name" value="lambda repressor-like DNA-binding domains"/>
    <property type="match status" value="1"/>
</dbReference>
<dbReference type="OrthoDB" id="3422637at2"/>
<dbReference type="InterPro" id="IPR010982">
    <property type="entry name" value="Lambda_DNA-bd_dom_sf"/>
</dbReference>
<gene>
    <name evidence="2" type="ORF">D0Q02_01805</name>
</gene>
<proteinExistence type="predicted"/>
<dbReference type="InterPro" id="IPR043917">
    <property type="entry name" value="DUF5753"/>
</dbReference>
<evidence type="ECO:0000313" key="2">
    <source>
        <dbReference type="EMBL" id="RFS48244.1"/>
    </source>
</evidence>
<dbReference type="Pfam" id="PF01381">
    <property type="entry name" value="HTH_3"/>
    <property type="match status" value="1"/>
</dbReference>
<dbReference type="GO" id="GO:0003677">
    <property type="term" value="F:DNA binding"/>
    <property type="evidence" value="ECO:0007669"/>
    <property type="project" value="InterPro"/>
</dbReference>
<dbReference type="Pfam" id="PF19054">
    <property type="entry name" value="DUF5753"/>
    <property type="match status" value="1"/>
</dbReference>
<dbReference type="CDD" id="cd00093">
    <property type="entry name" value="HTH_XRE"/>
    <property type="match status" value="1"/>
</dbReference>
<evidence type="ECO:0000313" key="3">
    <source>
        <dbReference type="Proteomes" id="UP000262621"/>
    </source>
</evidence>
<name>A0A372G5Q4_9ACTN</name>
<protein>
    <submittedName>
        <fullName evidence="2">XRE family transcriptional regulator</fullName>
    </submittedName>
</protein>
<keyword evidence="3" id="KW-1185">Reference proteome</keyword>
<accession>A0A372G5Q4</accession>
<dbReference type="SMART" id="SM00530">
    <property type="entry name" value="HTH_XRE"/>
    <property type="match status" value="1"/>
</dbReference>
<dbReference type="AlphaFoldDB" id="A0A372G5Q4"/>
<dbReference type="PROSITE" id="PS50943">
    <property type="entry name" value="HTH_CROC1"/>
    <property type="match status" value="1"/>
</dbReference>
<dbReference type="Proteomes" id="UP000262621">
    <property type="component" value="Unassembled WGS sequence"/>
</dbReference>
<dbReference type="SUPFAM" id="SSF47413">
    <property type="entry name" value="lambda repressor-like DNA-binding domains"/>
    <property type="match status" value="1"/>
</dbReference>
<comment type="caution">
    <text evidence="2">The sequence shown here is derived from an EMBL/GenBank/DDBJ whole genome shotgun (WGS) entry which is preliminary data.</text>
</comment>
<feature type="domain" description="HTH cro/C1-type" evidence="1">
    <location>
        <begin position="14"/>
        <end position="67"/>
    </location>
</feature>
<organism evidence="2 3">
    <name type="scientific">Micromonospora craniellae</name>
    <dbReference type="NCBI Taxonomy" id="2294034"/>
    <lineage>
        <taxon>Bacteria</taxon>
        <taxon>Bacillati</taxon>
        <taxon>Actinomycetota</taxon>
        <taxon>Actinomycetes</taxon>
        <taxon>Micromonosporales</taxon>
        <taxon>Micromonosporaceae</taxon>
        <taxon>Micromonospora</taxon>
    </lineage>
</organism>
<evidence type="ECO:0000259" key="1">
    <source>
        <dbReference type="PROSITE" id="PS50943"/>
    </source>
</evidence>
<reference evidence="2 3" key="1">
    <citation type="submission" date="2018-08" db="EMBL/GenBank/DDBJ databases">
        <title>Verrucosispora craniellae sp. nov., isolated from a marine sponge in the South China Sea.</title>
        <authorList>
            <person name="Li L."/>
            <person name="Lin H.W."/>
        </authorList>
    </citation>
    <scope>NUCLEOTIDE SEQUENCE [LARGE SCALE GENOMIC DNA]</scope>
    <source>
        <strain evidence="2 3">LHW63014</strain>
    </source>
</reference>
<dbReference type="EMBL" id="QVFU01000001">
    <property type="protein sequence ID" value="RFS48244.1"/>
    <property type="molecule type" value="Genomic_DNA"/>
</dbReference>
<sequence length="266" mass="30142">MADMPTLGFLRDQLRRARKLRGLSQEELGKMVNYSPSAVSAMEIGPNHLSVDYLSRFDKVLETGGLFVGMLELIRLHAEPDWFRPWGEIEREAVALRWYDPAVVPGLLQTEAYAREMLRAGPPLADEQIEKRVLARMARQEILAREEPPQLVAVLDEQALRRQVGEPTTMYEQVKHLRALADHSHVQVRIVPAETPWYIGLHGPFVLARLADGTEVAHLDNQLRGHTVDSPNELANLGRRWETVAGEALPRRQSARLIEEVANSWT</sequence>